<dbReference type="Proteomes" id="UP000625711">
    <property type="component" value="Unassembled WGS sequence"/>
</dbReference>
<proteinExistence type="predicted"/>
<organism evidence="2 3">
    <name type="scientific">Rhynchophorus ferrugineus</name>
    <name type="common">Red palm weevil</name>
    <name type="synonym">Curculio ferrugineus</name>
    <dbReference type="NCBI Taxonomy" id="354439"/>
    <lineage>
        <taxon>Eukaryota</taxon>
        <taxon>Metazoa</taxon>
        <taxon>Ecdysozoa</taxon>
        <taxon>Arthropoda</taxon>
        <taxon>Hexapoda</taxon>
        <taxon>Insecta</taxon>
        <taxon>Pterygota</taxon>
        <taxon>Neoptera</taxon>
        <taxon>Endopterygota</taxon>
        <taxon>Coleoptera</taxon>
        <taxon>Polyphaga</taxon>
        <taxon>Cucujiformia</taxon>
        <taxon>Curculionidae</taxon>
        <taxon>Dryophthorinae</taxon>
        <taxon>Rhynchophorus</taxon>
    </lineage>
</organism>
<comment type="caution">
    <text evidence="2">The sequence shown here is derived from an EMBL/GenBank/DDBJ whole genome shotgun (WGS) entry which is preliminary data.</text>
</comment>
<dbReference type="AlphaFoldDB" id="A0A834IJD7"/>
<gene>
    <name evidence="2" type="ORF">GWI33_005856</name>
</gene>
<reference evidence="2" key="1">
    <citation type="submission" date="2020-08" db="EMBL/GenBank/DDBJ databases">
        <title>Genome sequencing and assembly of the red palm weevil Rhynchophorus ferrugineus.</title>
        <authorList>
            <person name="Dias G.B."/>
            <person name="Bergman C.M."/>
            <person name="Manee M."/>
        </authorList>
    </citation>
    <scope>NUCLEOTIDE SEQUENCE</scope>
    <source>
        <strain evidence="2">AA-2017</strain>
        <tissue evidence="2">Whole larva</tissue>
    </source>
</reference>
<evidence type="ECO:0000313" key="2">
    <source>
        <dbReference type="EMBL" id="KAF7280461.1"/>
    </source>
</evidence>
<sequence>MKRPSVNLSFRPAIPISPPHPVTLLLAAPFNNSSASASDPNKTINFATKGNEIVRRTSTESLISRRDFIHRSTVPAIRSTTPPSIYAVPPTRTAPPTVPQPSPAAPQRRRRDRLMHSKTPGFEQLLR</sequence>
<name>A0A834IJD7_RHYFE</name>
<feature type="compositionally biased region" description="Pro residues" evidence="1">
    <location>
        <begin position="92"/>
        <end position="104"/>
    </location>
</feature>
<keyword evidence="3" id="KW-1185">Reference proteome</keyword>
<accession>A0A834IJD7</accession>
<protein>
    <submittedName>
        <fullName evidence="2">Uncharacterized protein</fullName>
    </submittedName>
</protein>
<dbReference type="EMBL" id="JAACXV010000295">
    <property type="protein sequence ID" value="KAF7280461.1"/>
    <property type="molecule type" value="Genomic_DNA"/>
</dbReference>
<evidence type="ECO:0000313" key="3">
    <source>
        <dbReference type="Proteomes" id="UP000625711"/>
    </source>
</evidence>
<feature type="region of interest" description="Disordered" evidence="1">
    <location>
        <begin position="74"/>
        <end position="127"/>
    </location>
</feature>
<evidence type="ECO:0000256" key="1">
    <source>
        <dbReference type="SAM" id="MobiDB-lite"/>
    </source>
</evidence>